<dbReference type="EMBL" id="PPEA01000433">
    <property type="protein sequence ID" value="PQM46794.1"/>
    <property type="molecule type" value="Genomic_DNA"/>
</dbReference>
<accession>A0A2S8BJE1</accession>
<dbReference type="AlphaFoldDB" id="A0A2S8BJE1"/>
<gene>
    <name evidence="1" type="ORF">C1Y40_03033</name>
</gene>
<dbReference type="Proteomes" id="UP000238296">
    <property type="component" value="Unassembled WGS sequence"/>
</dbReference>
<evidence type="ECO:0000313" key="1">
    <source>
        <dbReference type="EMBL" id="PQM46794.1"/>
    </source>
</evidence>
<sequence>MIGKNAFAVATAGSARRGGTLHAAAAWALQLKRRSAAATDASVDWGST</sequence>
<name>A0A2S8BJE1_9MYCO</name>
<comment type="caution">
    <text evidence="1">The sequence shown here is derived from an EMBL/GenBank/DDBJ whole genome shotgun (WGS) entry which is preliminary data.</text>
</comment>
<organism evidence="1 2">
    <name type="scientific">Mycobacterium talmoniae</name>
    <dbReference type="NCBI Taxonomy" id="1858794"/>
    <lineage>
        <taxon>Bacteria</taxon>
        <taxon>Bacillati</taxon>
        <taxon>Actinomycetota</taxon>
        <taxon>Actinomycetes</taxon>
        <taxon>Mycobacteriales</taxon>
        <taxon>Mycobacteriaceae</taxon>
        <taxon>Mycobacterium</taxon>
    </lineage>
</organism>
<evidence type="ECO:0000313" key="2">
    <source>
        <dbReference type="Proteomes" id="UP000238296"/>
    </source>
</evidence>
<protein>
    <submittedName>
        <fullName evidence="1">Uncharacterized protein</fullName>
    </submittedName>
</protein>
<dbReference type="RefSeq" id="WP_158260348.1">
    <property type="nucleotide sequence ID" value="NZ_MLQM01000027.1"/>
</dbReference>
<reference evidence="1 2" key="1">
    <citation type="journal article" date="2017" name="Int. J. Syst. Evol. Microbiol.">
        <title>Mycobacterium talmoniae sp. nov., a slowly growing mycobacterium isolated from human respiratory samples.</title>
        <authorList>
            <person name="Davidson R.M."/>
            <person name="DeGroote M.A."/>
            <person name="Marola J.L."/>
            <person name="Buss S."/>
            <person name="Jones V."/>
            <person name="McNeil M.R."/>
            <person name="Freifeld A.G."/>
            <person name="Elaine Epperson L."/>
            <person name="Hasan N.A."/>
            <person name="Jackson M."/>
            <person name="Iwen P.C."/>
            <person name="Salfinger M."/>
            <person name="Strong M."/>
        </authorList>
    </citation>
    <scope>NUCLEOTIDE SEQUENCE [LARGE SCALE GENOMIC DNA]</scope>
    <source>
        <strain evidence="1 2">ATCC BAA-2683</strain>
    </source>
</reference>
<proteinExistence type="predicted"/>